<evidence type="ECO:0000313" key="1">
    <source>
        <dbReference type="EnsemblPlants" id="EMT07418"/>
    </source>
</evidence>
<dbReference type="AlphaFoldDB" id="M8BWU6"/>
<proteinExistence type="predicted"/>
<accession>M8BWU6</accession>
<name>M8BWU6_AEGTA</name>
<organism evidence="1">
    <name type="scientific">Aegilops tauschii</name>
    <name type="common">Tausch's goatgrass</name>
    <name type="synonym">Aegilops squarrosa</name>
    <dbReference type="NCBI Taxonomy" id="37682"/>
    <lineage>
        <taxon>Eukaryota</taxon>
        <taxon>Viridiplantae</taxon>
        <taxon>Streptophyta</taxon>
        <taxon>Embryophyta</taxon>
        <taxon>Tracheophyta</taxon>
        <taxon>Spermatophyta</taxon>
        <taxon>Magnoliopsida</taxon>
        <taxon>Liliopsida</taxon>
        <taxon>Poales</taxon>
        <taxon>Poaceae</taxon>
        <taxon>BOP clade</taxon>
        <taxon>Pooideae</taxon>
        <taxon>Triticodae</taxon>
        <taxon>Triticeae</taxon>
        <taxon>Triticinae</taxon>
        <taxon>Aegilops</taxon>
    </lineage>
</organism>
<dbReference type="EnsemblPlants" id="EMT07418">
    <property type="protein sequence ID" value="EMT07418"/>
    <property type="gene ID" value="F775_24984"/>
</dbReference>
<reference evidence="1" key="1">
    <citation type="submission" date="2015-06" db="UniProtKB">
        <authorList>
            <consortium name="EnsemblPlants"/>
        </authorList>
    </citation>
    <scope>IDENTIFICATION</scope>
</reference>
<protein>
    <submittedName>
        <fullName evidence="1">Uncharacterized protein</fullName>
    </submittedName>
</protein>
<sequence>MAGAAGAMVLEVDEERQFRDYSEIVDYRLIISLVIDPPFDSLGISHPMSVERSHGGWSTGSWIYWTKLFYWVKLLVLGHQCQGGIGQKIIVDQGKLMENDWILRHSTDGGLLLWSIRGVGVTEADSYEEIAK</sequence>